<dbReference type="STRING" id="1494.SAMN05216497_102164"/>
<dbReference type="Proteomes" id="UP000198811">
    <property type="component" value="Unassembled WGS sequence"/>
</dbReference>
<dbReference type="NCBIfam" id="NF033749">
    <property type="entry name" value="bact_hemeryth"/>
    <property type="match status" value="1"/>
</dbReference>
<sequence>MFNWKEEFSCNVKSIDTQHKRLFELANELYDLLSLKDDYDRYDDILNTLSELQRYTVYHFSYEEDLMKSVNYTNFEAHKKQHDNFVKKVTSIDKDYIDENQKEVLKDLLLFIVDWIEGHILKVDMQYKNLFNEKGIK</sequence>
<dbReference type="Gene3D" id="1.20.120.50">
    <property type="entry name" value="Hemerythrin-like"/>
    <property type="match status" value="1"/>
</dbReference>
<keyword evidence="7" id="KW-1185">Reference proteome</keyword>
<gene>
    <name evidence="6" type="primary">dcrH</name>
    <name evidence="6" type="ORF">NCTC13028_02662</name>
    <name evidence="5" type="ORF">SAMN05216497_102164</name>
</gene>
<reference evidence="6 8" key="2">
    <citation type="submission" date="2018-06" db="EMBL/GenBank/DDBJ databases">
        <authorList>
            <consortium name="Pathogen Informatics"/>
            <person name="Doyle S."/>
        </authorList>
    </citation>
    <scope>NUCLEOTIDE SEQUENCE [LARGE SCALE GENOMIC DNA]</scope>
    <source>
        <strain evidence="6 8">NCTC13028</strain>
    </source>
</reference>
<dbReference type="PANTHER" id="PTHR37164:SF1">
    <property type="entry name" value="BACTERIOHEMERYTHRIN"/>
    <property type="match status" value="1"/>
</dbReference>
<dbReference type="InterPro" id="IPR035938">
    <property type="entry name" value="Hemerythrin-like_sf"/>
</dbReference>
<keyword evidence="3" id="KW-0408">Iron</keyword>
<dbReference type="RefSeq" id="WP_089863571.1">
    <property type="nucleotide sequence ID" value="NZ_CP173238.1"/>
</dbReference>
<dbReference type="InterPro" id="IPR050669">
    <property type="entry name" value="Hemerythrin"/>
</dbReference>
<dbReference type="PROSITE" id="PS00550">
    <property type="entry name" value="HEMERYTHRINS"/>
    <property type="match status" value="1"/>
</dbReference>
<protein>
    <submittedName>
        <fullName evidence="5 6">Hemerythrin</fullName>
    </submittedName>
</protein>
<accession>A0A240AV51</accession>
<organism evidence="6 8">
    <name type="scientific">Clostridium cochlearium</name>
    <dbReference type="NCBI Taxonomy" id="1494"/>
    <lineage>
        <taxon>Bacteria</taxon>
        <taxon>Bacillati</taxon>
        <taxon>Bacillota</taxon>
        <taxon>Clostridia</taxon>
        <taxon>Eubacteriales</taxon>
        <taxon>Clostridiaceae</taxon>
        <taxon>Clostridium</taxon>
    </lineage>
</organism>
<dbReference type="InterPro" id="IPR012312">
    <property type="entry name" value="Hemerythrin-like"/>
</dbReference>
<feature type="domain" description="Hemerythrin-like" evidence="4">
    <location>
        <begin position="12"/>
        <end position="128"/>
    </location>
</feature>
<dbReference type="AlphaFoldDB" id="A0A240AV51"/>
<dbReference type="SUPFAM" id="SSF47188">
    <property type="entry name" value="Hemerythrin-like"/>
    <property type="match status" value="1"/>
</dbReference>
<evidence type="ECO:0000313" key="8">
    <source>
        <dbReference type="Proteomes" id="UP000250223"/>
    </source>
</evidence>
<proteinExistence type="inferred from homology"/>
<dbReference type="PANTHER" id="PTHR37164">
    <property type="entry name" value="BACTERIOHEMERYTHRIN"/>
    <property type="match status" value="1"/>
</dbReference>
<evidence type="ECO:0000313" key="6">
    <source>
        <dbReference type="EMBL" id="SQB37230.1"/>
    </source>
</evidence>
<dbReference type="CDD" id="cd12107">
    <property type="entry name" value="Hemerythrin"/>
    <property type="match status" value="1"/>
</dbReference>
<name>A0A240AV51_CLOCO</name>
<dbReference type="GeneID" id="70577908"/>
<dbReference type="OrthoDB" id="9797092at2"/>
<evidence type="ECO:0000256" key="2">
    <source>
        <dbReference type="ARBA" id="ARBA00022723"/>
    </source>
</evidence>
<comment type="similarity">
    <text evidence="1">Belongs to the hemerythrin family.</text>
</comment>
<reference evidence="5 7" key="1">
    <citation type="submission" date="2016-10" db="EMBL/GenBank/DDBJ databases">
        <authorList>
            <person name="Varghese N."/>
            <person name="Submissions S."/>
        </authorList>
    </citation>
    <scope>NUCLEOTIDE SEQUENCE [LARGE SCALE GENOMIC DNA]</scope>
    <source>
        <strain evidence="5 7">NLAE-zl-C224</strain>
    </source>
</reference>
<dbReference type="GO" id="GO:0046872">
    <property type="term" value="F:metal ion binding"/>
    <property type="evidence" value="ECO:0007669"/>
    <property type="project" value="UniProtKB-KW"/>
</dbReference>
<evidence type="ECO:0000259" key="4">
    <source>
        <dbReference type="Pfam" id="PF01814"/>
    </source>
</evidence>
<dbReference type="InterPro" id="IPR012827">
    <property type="entry name" value="Hemerythrin_metal-bd"/>
</dbReference>
<dbReference type="InterPro" id="IPR016131">
    <property type="entry name" value="Haemerythrin_Fe_BS"/>
</dbReference>
<evidence type="ECO:0000256" key="1">
    <source>
        <dbReference type="ARBA" id="ARBA00010587"/>
    </source>
</evidence>
<dbReference type="Pfam" id="PF01814">
    <property type="entry name" value="Hemerythrin"/>
    <property type="match status" value="1"/>
</dbReference>
<evidence type="ECO:0000256" key="3">
    <source>
        <dbReference type="ARBA" id="ARBA00023004"/>
    </source>
</evidence>
<dbReference type="EMBL" id="FNGL01000002">
    <property type="protein sequence ID" value="SDK91244.1"/>
    <property type="molecule type" value="Genomic_DNA"/>
</dbReference>
<dbReference type="NCBIfam" id="TIGR02481">
    <property type="entry name" value="hemeryth_dom"/>
    <property type="match status" value="1"/>
</dbReference>
<keyword evidence="2" id="KW-0479">Metal-binding</keyword>
<dbReference type="Proteomes" id="UP000250223">
    <property type="component" value="Unassembled WGS sequence"/>
</dbReference>
<dbReference type="EMBL" id="UAWC01000028">
    <property type="protein sequence ID" value="SQB37230.1"/>
    <property type="molecule type" value="Genomic_DNA"/>
</dbReference>
<evidence type="ECO:0000313" key="5">
    <source>
        <dbReference type="EMBL" id="SDK91244.1"/>
    </source>
</evidence>
<evidence type="ECO:0000313" key="7">
    <source>
        <dbReference type="Proteomes" id="UP000198811"/>
    </source>
</evidence>